<comment type="caution">
    <text evidence="2">The sequence shown here is derived from an EMBL/GenBank/DDBJ whole genome shotgun (WGS) entry which is preliminary data.</text>
</comment>
<name>A0AAP0J5Q3_9MAGN</name>
<protein>
    <recommendedName>
        <fullName evidence="1">Ig-like domain-containing protein</fullName>
    </recommendedName>
</protein>
<feature type="domain" description="Ig-like" evidence="1">
    <location>
        <begin position="5"/>
        <end position="105"/>
    </location>
</feature>
<dbReference type="PROSITE" id="PS50835">
    <property type="entry name" value="IG_LIKE"/>
    <property type="match status" value="1"/>
</dbReference>
<reference evidence="2 3" key="1">
    <citation type="submission" date="2024-01" db="EMBL/GenBank/DDBJ databases">
        <title>Genome assemblies of Stephania.</title>
        <authorList>
            <person name="Yang L."/>
        </authorList>
    </citation>
    <scope>NUCLEOTIDE SEQUENCE [LARGE SCALE GENOMIC DNA]</scope>
    <source>
        <strain evidence="2">JXDWG</strain>
        <tissue evidence="2">Leaf</tissue>
    </source>
</reference>
<evidence type="ECO:0000259" key="1">
    <source>
        <dbReference type="PROSITE" id="PS50835"/>
    </source>
</evidence>
<evidence type="ECO:0000313" key="3">
    <source>
        <dbReference type="Proteomes" id="UP001419268"/>
    </source>
</evidence>
<dbReference type="InterPro" id="IPR007110">
    <property type="entry name" value="Ig-like_dom"/>
</dbReference>
<accession>A0AAP0J5Q3</accession>
<proteinExistence type="predicted"/>
<organism evidence="2 3">
    <name type="scientific">Stephania cephalantha</name>
    <dbReference type="NCBI Taxonomy" id="152367"/>
    <lineage>
        <taxon>Eukaryota</taxon>
        <taxon>Viridiplantae</taxon>
        <taxon>Streptophyta</taxon>
        <taxon>Embryophyta</taxon>
        <taxon>Tracheophyta</taxon>
        <taxon>Spermatophyta</taxon>
        <taxon>Magnoliopsida</taxon>
        <taxon>Ranunculales</taxon>
        <taxon>Menispermaceae</taxon>
        <taxon>Menispermoideae</taxon>
        <taxon>Cissampelideae</taxon>
        <taxon>Stephania</taxon>
    </lineage>
</organism>
<sequence>MLAPPLLLRAPRCKSRSSAVISATSSRLTSAADLPAPLLRVRSPPCSAQQDLPPPLLPPLLCPSINVTWPPSFTLLRRAWSLSSRAPRPLLIKAGGNYSCMVTGS</sequence>
<keyword evidence="3" id="KW-1185">Reference proteome</keyword>
<evidence type="ECO:0000313" key="2">
    <source>
        <dbReference type="EMBL" id="KAK9126888.1"/>
    </source>
</evidence>
<dbReference type="Proteomes" id="UP001419268">
    <property type="component" value="Unassembled WGS sequence"/>
</dbReference>
<dbReference type="EMBL" id="JBBNAG010000006">
    <property type="protein sequence ID" value="KAK9126888.1"/>
    <property type="molecule type" value="Genomic_DNA"/>
</dbReference>
<gene>
    <name evidence="2" type="ORF">Scep_015734</name>
</gene>
<dbReference type="AlphaFoldDB" id="A0AAP0J5Q3"/>